<comment type="caution">
    <text evidence="1">The sequence shown here is derived from an EMBL/GenBank/DDBJ whole genome shotgun (WGS) entry which is preliminary data.</text>
</comment>
<dbReference type="Proteomes" id="UP000265520">
    <property type="component" value="Unassembled WGS sequence"/>
</dbReference>
<sequence length="90" mass="10096">LSVICAPRRGTGALRRSDGKQCISCLEGARHAGVYDALRLPFRTNRVSLWHWRVAWADMARPTEGIFKFVCITVTCALRRAYGAARIISF</sequence>
<evidence type="ECO:0000313" key="1">
    <source>
        <dbReference type="EMBL" id="MCI55865.1"/>
    </source>
</evidence>
<protein>
    <submittedName>
        <fullName evidence="1">Uncharacterized protein</fullName>
    </submittedName>
</protein>
<reference evidence="1 2" key="1">
    <citation type="journal article" date="2018" name="Front. Plant Sci.">
        <title>Red Clover (Trifolium pratense) and Zigzag Clover (T. medium) - A Picture of Genomic Similarities and Differences.</title>
        <authorList>
            <person name="Dluhosova J."/>
            <person name="Istvanek J."/>
            <person name="Nedelnik J."/>
            <person name="Repkova J."/>
        </authorList>
    </citation>
    <scope>NUCLEOTIDE SEQUENCE [LARGE SCALE GENOMIC DNA]</scope>
    <source>
        <strain evidence="2">cv. 10/8</strain>
        <tissue evidence="1">Leaf</tissue>
    </source>
</reference>
<dbReference type="AlphaFoldDB" id="A0A392T6F1"/>
<name>A0A392T6F1_9FABA</name>
<organism evidence="1 2">
    <name type="scientific">Trifolium medium</name>
    <dbReference type="NCBI Taxonomy" id="97028"/>
    <lineage>
        <taxon>Eukaryota</taxon>
        <taxon>Viridiplantae</taxon>
        <taxon>Streptophyta</taxon>
        <taxon>Embryophyta</taxon>
        <taxon>Tracheophyta</taxon>
        <taxon>Spermatophyta</taxon>
        <taxon>Magnoliopsida</taxon>
        <taxon>eudicotyledons</taxon>
        <taxon>Gunneridae</taxon>
        <taxon>Pentapetalae</taxon>
        <taxon>rosids</taxon>
        <taxon>fabids</taxon>
        <taxon>Fabales</taxon>
        <taxon>Fabaceae</taxon>
        <taxon>Papilionoideae</taxon>
        <taxon>50 kb inversion clade</taxon>
        <taxon>NPAAA clade</taxon>
        <taxon>Hologalegina</taxon>
        <taxon>IRL clade</taxon>
        <taxon>Trifolieae</taxon>
        <taxon>Trifolium</taxon>
    </lineage>
</organism>
<proteinExistence type="predicted"/>
<dbReference type="EMBL" id="LXQA010502913">
    <property type="protein sequence ID" value="MCI55865.1"/>
    <property type="molecule type" value="Genomic_DNA"/>
</dbReference>
<feature type="non-terminal residue" evidence="1">
    <location>
        <position position="1"/>
    </location>
</feature>
<keyword evidence="2" id="KW-1185">Reference proteome</keyword>
<evidence type="ECO:0000313" key="2">
    <source>
        <dbReference type="Proteomes" id="UP000265520"/>
    </source>
</evidence>
<accession>A0A392T6F1</accession>